<accession>A0ABZ2ITI8</accession>
<feature type="compositionally biased region" description="Low complexity" evidence="1">
    <location>
        <begin position="226"/>
        <end position="256"/>
    </location>
</feature>
<keyword evidence="4" id="KW-1185">Reference proteome</keyword>
<evidence type="ECO:0000259" key="2">
    <source>
        <dbReference type="Pfam" id="PF19556"/>
    </source>
</evidence>
<sequence length="340" mass="38531">MFFTAIHQMMTESVDLTIVIRKTNGQLTVSTLPKSNGLKDEAQNHIVPLTVTGTPQELDTGFLQAIARPIQKTCGLLSNMAQFEAQADKAAASSKAAKEAKSKETKEEREKREKYEKLMKKANELMATKNFREAVSMLTQAKACADTAQLKEIEEKIKAADTEMNKGSLFGLMEQEAQPEPAPQPEQPVPQQPAYTQPPVTEQRKPQVQRPQQPAYNRAPQPPAPGQARPAPQRPQQTYTQHPQQPGIWPQQQAPQPGQPLPPQAQYLKRTTGQQPPQPQYPPQPEIRDWQEERFMQEEEQQQAYLDDPESPTYSEKDYEEYVDFPQSMLEPKYSPYHTV</sequence>
<dbReference type="InterPro" id="IPR022273">
    <property type="entry name" value="PRTRC_protein-E"/>
</dbReference>
<feature type="compositionally biased region" description="Basic and acidic residues" evidence="1">
    <location>
        <begin position="286"/>
        <end position="297"/>
    </location>
</feature>
<protein>
    <submittedName>
        <fullName evidence="3">PRTRC system protein E</fullName>
    </submittedName>
</protein>
<feature type="region of interest" description="Disordered" evidence="1">
    <location>
        <begin position="176"/>
        <end position="315"/>
    </location>
</feature>
<dbReference type="EMBL" id="CP146284">
    <property type="protein sequence ID" value="WWV67539.1"/>
    <property type="molecule type" value="Genomic_DNA"/>
</dbReference>
<proteinExistence type="predicted"/>
<feature type="compositionally biased region" description="Pro residues" evidence="1">
    <location>
        <begin position="180"/>
        <end position="191"/>
    </location>
</feature>
<dbReference type="NCBIfam" id="TIGR03741">
    <property type="entry name" value="PRTRC_E"/>
    <property type="match status" value="1"/>
</dbReference>
<organism evidence="3 4">
    <name type="scientific">Parabacteroides absconsus</name>
    <dbReference type="NCBI Taxonomy" id="2951805"/>
    <lineage>
        <taxon>Bacteria</taxon>
        <taxon>Pseudomonadati</taxon>
        <taxon>Bacteroidota</taxon>
        <taxon>Bacteroidia</taxon>
        <taxon>Bacteroidales</taxon>
        <taxon>Tannerellaceae</taxon>
        <taxon>Parabacteroides</taxon>
    </lineage>
</organism>
<feature type="region of interest" description="Disordered" evidence="1">
    <location>
        <begin position="94"/>
        <end position="115"/>
    </location>
</feature>
<feature type="compositionally biased region" description="Pro residues" evidence="1">
    <location>
        <begin position="276"/>
        <end position="285"/>
    </location>
</feature>
<dbReference type="Proteomes" id="UP001320603">
    <property type="component" value="Chromosome"/>
</dbReference>
<dbReference type="PRINTS" id="PR01217">
    <property type="entry name" value="PRICHEXTENSN"/>
</dbReference>
<feature type="compositionally biased region" description="Basic and acidic residues" evidence="1">
    <location>
        <begin position="96"/>
        <end position="115"/>
    </location>
</feature>
<feature type="domain" description="ParB-related ThiF-related cassette protein E" evidence="2">
    <location>
        <begin position="2"/>
        <end position="172"/>
    </location>
</feature>
<gene>
    <name evidence="3" type="ORF">NEE14_006135</name>
</gene>
<evidence type="ECO:0000313" key="3">
    <source>
        <dbReference type="EMBL" id="WWV67539.1"/>
    </source>
</evidence>
<dbReference type="Pfam" id="PF19556">
    <property type="entry name" value="PRTRC_E"/>
    <property type="match status" value="1"/>
</dbReference>
<evidence type="ECO:0000256" key="1">
    <source>
        <dbReference type="SAM" id="MobiDB-lite"/>
    </source>
</evidence>
<name>A0ABZ2ITI8_9BACT</name>
<evidence type="ECO:0000313" key="4">
    <source>
        <dbReference type="Proteomes" id="UP001320603"/>
    </source>
</evidence>
<dbReference type="RefSeq" id="WP_251967106.1">
    <property type="nucleotide sequence ID" value="NZ_CP146284.1"/>
</dbReference>
<reference evidence="3 4" key="1">
    <citation type="submission" date="2024-02" db="EMBL/GenBank/DDBJ databases">
        <title>Whole genome sequencing of Parabacteroides sp. AD58.</title>
        <authorList>
            <person name="Chaplin A.V."/>
            <person name="Pikina A.P."/>
            <person name="Sokolova S.R."/>
            <person name="Korostin D.O."/>
            <person name="Efimov B.A."/>
        </authorList>
    </citation>
    <scope>NUCLEOTIDE SEQUENCE [LARGE SCALE GENOMIC DNA]</scope>
    <source>
        <strain evidence="3 4">AD58</strain>
    </source>
</reference>